<reference evidence="2 3" key="1">
    <citation type="submission" date="2021-08" db="EMBL/GenBank/DDBJ databases">
        <title>Whole genome sequence of novel Actinomyces species strain MAS-1.</title>
        <authorList>
            <person name="Saito M."/>
            <person name="Kuwahara N."/>
            <person name="Takizawa T."/>
            <person name="Gotouda H."/>
            <person name="Ochiai T."/>
        </authorList>
    </citation>
    <scope>NUCLEOTIDE SEQUENCE [LARGE SCALE GENOMIC DNA]</scope>
    <source>
        <strain evidence="2 3">MAS-1</strain>
    </source>
</reference>
<evidence type="ECO:0000313" key="3">
    <source>
        <dbReference type="Proteomes" id="UP000824496"/>
    </source>
</evidence>
<dbReference type="EMBL" id="AP025017">
    <property type="protein sequence ID" value="BDA65549.1"/>
    <property type="molecule type" value="Genomic_DNA"/>
</dbReference>
<dbReference type="InterPro" id="IPR043128">
    <property type="entry name" value="Rev_trsase/Diguanyl_cyclase"/>
</dbReference>
<name>A0ABM7UEE9_9ACTO</name>
<organism evidence="2 3">
    <name type="scientific">Actinomyces capricornis</name>
    <dbReference type="NCBI Taxonomy" id="2755559"/>
    <lineage>
        <taxon>Bacteria</taxon>
        <taxon>Bacillati</taxon>
        <taxon>Actinomycetota</taxon>
        <taxon>Actinomycetes</taxon>
        <taxon>Actinomycetales</taxon>
        <taxon>Actinomycetaceae</taxon>
        <taxon>Actinomyces</taxon>
    </lineage>
</organism>
<dbReference type="Proteomes" id="UP000824496">
    <property type="component" value="Chromosome"/>
</dbReference>
<accession>A0ABM7UEE9</accession>
<sequence>MHLVMLETNGNQRYVFSSPRQRENVGGSYLLTMLAPWTLALAEQEGIKATEVSVSSGKIILTVPDEDSARRLIGKVTRRVLALAPGMDVTGVFTELSTEPDEPPAITEADLSGIHVIAGRYALSRPPAEARFPQAPFLQRGHDSVLPAAPPAELLNQTPSMTTAYSLASQVKRACSREARQNLVSKAERSEALKEVIAGRNAAALLADSLFALEKAFDADRITQKQEDGPSSESTSRSIPDLSKIAVIHIDGNGVGAIMQSLETSMQKVPEQVLEQVISCRKADADALRRFLLQVNTRLDTAVERSFFTAWASVAQWWLTANPRSSVIPVVPILLGGDDVTVLTEGSYALPFMVTYLRAYEEATSRDALLCHLSPRAQEQERPSPMTAAAGAVIVPRPFPFHLAYDLSENLVSKAKKVGKSAGQGKERSTLTYHALFDSTIVEADELIKDYETFTARPYWLHDTHGPTSQSCPKASAAEDSAEEKNGPAAKKDLPHQSWPHMVNLARHFRGLISEDARAFPKTRAARIRGLLSDRALAAAQGDGSREKKLEAIIDDEWQDARRVLGDTLIDTIDDPRYVFDLLELADLLPVSYLEQAAPIAATSTPVTSEAATSAPATSQEEQ</sequence>
<proteinExistence type="predicted"/>
<dbReference type="RefSeq" id="WP_223908923.1">
    <property type="nucleotide sequence ID" value="NZ_AP025017.1"/>
</dbReference>
<evidence type="ECO:0000313" key="2">
    <source>
        <dbReference type="EMBL" id="BDA65549.1"/>
    </source>
</evidence>
<evidence type="ECO:0000256" key="1">
    <source>
        <dbReference type="SAM" id="MobiDB-lite"/>
    </source>
</evidence>
<feature type="compositionally biased region" description="Basic and acidic residues" evidence="1">
    <location>
        <begin position="483"/>
        <end position="495"/>
    </location>
</feature>
<dbReference type="Gene3D" id="3.30.70.270">
    <property type="match status" value="1"/>
</dbReference>
<feature type="region of interest" description="Disordered" evidence="1">
    <location>
        <begin position="465"/>
        <end position="496"/>
    </location>
</feature>
<feature type="region of interest" description="Disordered" evidence="1">
    <location>
        <begin position="602"/>
        <end position="623"/>
    </location>
</feature>
<gene>
    <name evidence="2" type="ORF">MANAM107_23830</name>
</gene>
<keyword evidence="3" id="KW-1185">Reference proteome</keyword>
<protein>
    <submittedName>
        <fullName evidence="2">Uncharacterized protein</fullName>
    </submittedName>
</protein>